<keyword evidence="1" id="KW-1133">Transmembrane helix</keyword>
<dbReference type="Pfam" id="PF18075">
    <property type="entry name" value="FtsX_ECD"/>
    <property type="match status" value="1"/>
</dbReference>
<protein>
    <submittedName>
        <fullName evidence="3">Permease-like cell division protein FtsX</fullName>
    </submittedName>
</protein>
<name>A0ABW4AQL2_9ACTN</name>
<dbReference type="InterPro" id="IPR040690">
    <property type="entry name" value="FtsX_ECD"/>
</dbReference>
<keyword evidence="1" id="KW-0812">Transmembrane</keyword>
<evidence type="ECO:0000313" key="3">
    <source>
        <dbReference type="EMBL" id="MFD1373162.1"/>
    </source>
</evidence>
<feature type="domain" description="FtsX extracellular" evidence="2">
    <location>
        <begin position="53"/>
        <end position="127"/>
    </location>
</feature>
<organism evidence="3 4">
    <name type="scientific">Actinoplanes sichuanensis</name>
    <dbReference type="NCBI Taxonomy" id="512349"/>
    <lineage>
        <taxon>Bacteria</taxon>
        <taxon>Bacillati</taxon>
        <taxon>Actinomycetota</taxon>
        <taxon>Actinomycetes</taxon>
        <taxon>Micromonosporales</taxon>
        <taxon>Micromonosporaceae</taxon>
        <taxon>Actinoplanes</taxon>
    </lineage>
</organism>
<dbReference type="EMBL" id="JBHTMK010000064">
    <property type="protein sequence ID" value="MFD1373162.1"/>
    <property type="molecule type" value="Genomic_DNA"/>
</dbReference>
<gene>
    <name evidence="3" type="ORF">ACFQ5G_48205</name>
</gene>
<evidence type="ECO:0000256" key="1">
    <source>
        <dbReference type="SAM" id="Phobius"/>
    </source>
</evidence>
<keyword evidence="1" id="KW-0472">Membrane</keyword>
<dbReference type="Proteomes" id="UP001597183">
    <property type="component" value="Unassembled WGS sequence"/>
</dbReference>
<comment type="caution">
    <text evidence="3">The sequence shown here is derived from an EMBL/GenBank/DDBJ whole genome shotgun (WGS) entry which is preliminary data.</text>
</comment>
<sequence length="162" mass="17713">MSVVEQTEPVPVPRRAGRARLVFAGAFALLGVVITMAVLLLTGWRYVPVHRYEVAVHFEKAATPEHWDAVRADLDGLPHDEDVRVRTEEEALARLTEIYAADGDPVPDSVTRESVPRSLLLVTSGRSFDCEPFAGLKKSPGVADLVVAEFSGDGRLQSVFEC</sequence>
<reference evidence="4" key="1">
    <citation type="journal article" date="2019" name="Int. J. Syst. Evol. Microbiol.">
        <title>The Global Catalogue of Microorganisms (GCM) 10K type strain sequencing project: providing services to taxonomists for standard genome sequencing and annotation.</title>
        <authorList>
            <consortium name="The Broad Institute Genomics Platform"/>
            <consortium name="The Broad Institute Genome Sequencing Center for Infectious Disease"/>
            <person name="Wu L."/>
            <person name="Ma J."/>
        </authorList>
    </citation>
    <scope>NUCLEOTIDE SEQUENCE [LARGE SCALE GENOMIC DNA]</scope>
    <source>
        <strain evidence="4">CCM 7526</strain>
    </source>
</reference>
<dbReference type="RefSeq" id="WP_317796903.1">
    <property type="nucleotide sequence ID" value="NZ_AP028461.1"/>
</dbReference>
<keyword evidence="4" id="KW-1185">Reference proteome</keyword>
<accession>A0ABW4AQL2</accession>
<proteinExistence type="predicted"/>
<evidence type="ECO:0000313" key="4">
    <source>
        <dbReference type="Proteomes" id="UP001597183"/>
    </source>
</evidence>
<feature type="transmembrane region" description="Helical" evidence="1">
    <location>
        <begin position="21"/>
        <end position="44"/>
    </location>
</feature>
<evidence type="ECO:0000259" key="2">
    <source>
        <dbReference type="Pfam" id="PF18075"/>
    </source>
</evidence>